<dbReference type="STRING" id="1157962.A0A250X8G5"/>
<dbReference type="GO" id="GO:0008479">
    <property type="term" value="F:tRNA-guanosine(34) queuine transglycosylase activity"/>
    <property type="evidence" value="ECO:0007669"/>
    <property type="project" value="UniProtKB-UniRule"/>
</dbReference>
<dbReference type="PANTHER" id="PTHR46064:SF1">
    <property type="entry name" value="QUEUINE TRNA-RIBOSYLTRANSFERASE ACCESSORY SUBUNIT 2"/>
    <property type="match status" value="1"/>
</dbReference>
<comment type="similarity">
    <text evidence="5">Belongs to the queuine tRNA-ribosyltransferase family. QTRT2 subfamily.</text>
</comment>
<dbReference type="Proteomes" id="UP000232323">
    <property type="component" value="Unassembled WGS sequence"/>
</dbReference>
<keyword evidence="9" id="KW-1185">Reference proteome</keyword>
<feature type="binding site" evidence="5">
    <location>
        <position position="475"/>
    </location>
    <ligand>
        <name>Zn(2+)</name>
        <dbReference type="ChEBI" id="CHEBI:29105"/>
    </ligand>
</feature>
<evidence type="ECO:0000256" key="5">
    <source>
        <dbReference type="HAMAP-Rule" id="MF_03043"/>
    </source>
</evidence>
<dbReference type="InterPro" id="IPR050852">
    <property type="entry name" value="Queuine_tRNA-ribosyltrfase"/>
</dbReference>
<feature type="compositionally biased region" description="Polar residues" evidence="6">
    <location>
        <begin position="608"/>
        <end position="625"/>
    </location>
</feature>
<proteinExistence type="inferred from homology"/>
<dbReference type="Pfam" id="PF01702">
    <property type="entry name" value="TGT"/>
    <property type="match status" value="1"/>
</dbReference>
<dbReference type="InterPro" id="IPR002616">
    <property type="entry name" value="tRNA_ribo_trans-like"/>
</dbReference>
<keyword evidence="4 5" id="KW-0862">Zinc</keyword>
<keyword evidence="1 5" id="KW-0963">Cytoplasm</keyword>
<dbReference type="GO" id="GO:0046872">
    <property type="term" value="F:metal ion binding"/>
    <property type="evidence" value="ECO:0007669"/>
    <property type="project" value="UniProtKB-KW"/>
</dbReference>
<dbReference type="EMBL" id="BEGY01000038">
    <property type="protein sequence ID" value="GAX79060.1"/>
    <property type="molecule type" value="Genomic_DNA"/>
</dbReference>
<evidence type="ECO:0000256" key="1">
    <source>
        <dbReference type="ARBA" id="ARBA00022490"/>
    </source>
</evidence>
<feature type="compositionally biased region" description="Basic and acidic residues" evidence="6">
    <location>
        <begin position="626"/>
        <end position="635"/>
    </location>
</feature>
<dbReference type="NCBIfam" id="TIGR00449">
    <property type="entry name" value="tgt_general"/>
    <property type="match status" value="1"/>
</dbReference>
<feature type="binding site" evidence="5">
    <location>
        <position position="446"/>
    </location>
    <ligand>
        <name>Zn(2+)</name>
        <dbReference type="ChEBI" id="CHEBI:29105"/>
    </ligand>
</feature>
<dbReference type="PANTHER" id="PTHR46064">
    <property type="entry name" value="QUEUINE TRNA-RIBOSYLTRANSFERASE ACCESSORY SUBUNIT 2"/>
    <property type="match status" value="1"/>
</dbReference>
<feature type="compositionally biased region" description="Basic and acidic residues" evidence="6">
    <location>
        <begin position="192"/>
        <end position="202"/>
    </location>
</feature>
<gene>
    <name evidence="8" type="ORF">CEUSTIGMA_g6500.t1</name>
</gene>
<feature type="binding site" evidence="5">
    <location>
        <position position="449"/>
    </location>
    <ligand>
        <name>Zn(2+)</name>
        <dbReference type="ChEBI" id="CHEBI:29105"/>
    </ligand>
</feature>
<reference evidence="8 9" key="1">
    <citation type="submission" date="2017-08" db="EMBL/GenBank/DDBJ databases">
        <title>Acidophilic green algal genome provides insights into adaptation to an acidic environment.</title>
        <authorList>
            <person name="Hirooka S."/>
            <person name="Hirose Y."/>
            <person name="Kanesaki Y."/>
            <person name="Higuchi S."/>
            <person name="Fujiwara T."/>
            <person name="Onuma R."/>
            <person name="Era A."/>
            <person name="Ohbayashi R."/>
            <person name="Uzuka A."/>
            <person name="Nozaki H."/>
            <person name="Yoshikawa H."/>
            <person name="Miyagishima S.Y."/>
        </authorList>
    </citation>
    <scope>NUCLEOTIDE SEQUENCE [LARGE SCALE GENOMIC DNA]</scope>
    <source>
        <strain evidence="8 9">NIES-2499</strain>
    </source>
</reference>
<keyword evidence="3 5" id="KW-0479">Metal-binding</keyword>
<evidence type="ECO:0000313" key="9">
    <source>
        <dbReference type="Proteomes" id="UP000232323"/>
    </source>
</evidence>
<dbReference type="GO" id="GO:0005737">
    <property type="term" value="C:cytoplasm"/>
    <property type="evidence" value="ECO:0007669"/>
    <property type="project" value="UniProtKB-SubCell"/>
</dbReference>
<dbReference type="OrthoDB" id="27601at2759"/>
<keyword evidence="2 5" id="KW-0819">tRNA processing</keyword>
<comment type="caution">
    <text evidence="8">The sequence shown here is derived from an EMBL/GenBank/DDBJ whole genome shotgun (WGS) entry which is preliminary data.</text>
</comment>
<dbReference type="Gene3D" id="3.20.20.105">
    <property type="entry name" value="Queuine tRNA-ribosyltransferase-like"/>
    <property type="match status" value="1"/>
</dbReference>
<comment type="cofactor">
    <cofactor evidence="5">
        <name>Zn(2+)</name>
        <dbReference type="ChEBI" id="CHEBI:29105"/>
    </cofactor>
    <text evidence="5">Binds 1 zinc ion per subunit.</text>
</comment>
<evidence type="ECO:0000256" key="4">
    <source>
        <dbReference type="ARBA" id="ARBA00022833"/>
    </source>
</evidence>
<sequence length="635" mass="67786">MLITNVSQQPSPSFTLTAKSGKARCGTLNTVFGGPVLTPASLMYTRRGVTPNLVPDMLRRLDPNPTAFQVDVLHFLSHPSPDIIKAQGQGARGFLSMNGAALVLASSRDPTLYPFGGKPSNDKALYCTTNTGGMQVSPEMYMSVVEALQPDLFVTMADEITNDASKKKSKTSVDRTLKWLDECLELQTNLGHGKEQPSHEEASVTESASVDQTRRSSPPCSFVGLPLASITGGGSVAERERCAREAGKREHKVAGFSLSGFGTGEGPGEERQVLISTVLSQLPESKLRFMSGISSPSEVLDAVAEGIDLFDCSFTTAATSGGYALSFPITRQQQEEQLQQQRMDDGCGEWQAEARIESDHLDSSSAGTAEDDHEEGLKKQLPTSLASALSEPNSTSNTTTALSALAVQRIQAAASEASQGGDLSKVNLWSTTHRLDKGPLLKGCTCFTCKKHSRAYVQHLLQVHEMLAEVLLDMHNVHHYHSFMQQIRASIQEGSFEEYRQWFKESAAAAAAASACSSGMTTVLADSKENVGTRVMAGDNNNVSSTVATTATTNVQAAAIDDTAITSPGNTADELLTLAIAAERPAASATSLIDAGAARQSPAVITYSSASTTEMSHNQQEQVQETNKRARLNDS</sequence>
<feature type="region of interest" description="Disordered" evidence="6">
    <location>
        <begin position="191"/>
        <end position="219"/>
    </location>
</feature>
<comment type="subcellular location">
    <subcellularLocation>
        <location evidence="5">Cytoplasm</location>
    </subcellularLocation>
</comment>
<feature type="region of interest" description="Disordered" evidence="6">
    <location>
        <begin position="358"/>
        <end position="397"/>
    </location>
</feature>
<organism evidence="8 9">
    <name type="scientific">Chlamydomonas eustigma</name>
    <dbReference type="NCBI Taxonomy" id="1157962"/>
    <lineage>
        <taxon>Eukaryota</taxon>
        <taxon>Viridiplantae</taxon>
        <taxon>Chlorophyta</taxon>
        <taxon>core chlorophytes</taxon>
        <taxon>Chlorophyceae</taxon>
        <taxon>CS clade</taxon>
        <taxon>Chlamydomonadales</taxon>
        <taxon>Chlamydomonadaceae</taxon>
        <taxon>Chlamydomonas</taxon>
    </lineage>
</organism>
<protein>
    <recommendedName>
        <fullName evidence="5">Queuine tRNA-ribosyltransferase accessory subunit 2</fullName>
    </recommendedName>
    <alternativeName>
        <fullName evidence="5">Queuine tRNA-ribosyltransferase domain-containing protein 1</fullName>
    </alternativeName>
</protein>
<evidence type="ECO:0000313" key="8">
    <source>
        <dbReference type="EMBL" id="GAX79060.1"/>
    </source>
</evidence>
<evidence type="ECO:0000256" key="2">
    <source>
        <dbReference type="ARBA" id="ARBA00022694"/>
    </source>
</evidence>
<dbReference type="InterPro" id="IPR028592">
    <property type="entry name" value="QTRTD1"/>
</dbReference>
<comment type="subunit">
    <text evidence="5">Heterodimer of a catalytic subunit and an accessory subunit.</text>
</comment>
<accession>A0A250X8G5</accession>
<evidence type="ECO:0000259" key="7">
    <source>
        <dbReference type="Pfam" id="PF01702"/>
    </source>
</evidence>
<comment type="function">
    <text evidence="5">Non-catalytic subunit of the queuine tRNA-ribosyltransferase (TGT) that catalyzes the base-exchange of a guanine (G) residue with queuine (Q) at position 34 (anticodon wobble position) in tRNAs with GU(N) anticodons (tRNA-Asp, -Asn, -His and -Tyr), resulting in the hypermodified nucleoside queuosine (7-(((4,5-cis-dihydroxy-2-cyclopenten-1-yl)amino)methyl)-7-deazaguanosine).</text>
</comment>
<name>A0A250X8G5_9CHLO</name>
<feature type="compositionally biased region" description="Polar residues" evidence="6">
    <location>
        <begin position="204"/>
        <end position="219"/>
    </location>
</feature>
<feature type="domain" description="tRNA-guanine(15) transglycosylase-like" evidence="7">
    <location>
        <begin position="22"/>
        <end position="506"/>
    </location>
</feature>
<feature type="binding site" evidence="5">
    <location>
        <position position="444"/>
    </location>
    <ligand>
        <name>Zn(2+)</name>
        <dbReference type="ChEBI" id="CHEBI:29105"/>
    </ligand>
</feature>
<feature type="compositionally biased region" description="Polar residues" evidence="6">
    <location>
        <begin position="381"/>
        <end position="392"/>
    </location>
</feature>
<evidence type="ECO:0000256" key="3">
    <source>
        <dbReference type="ARBA" id="ARBA00022723"/>
    </source>
</evidence>
<dbReference type="SUPFAM" id="SSF51713">
    <property type="entry name" value="tRNA-guanine transglycosylase"/>
    <property type="match status" value="1"/>
</dbReference>
<evidence type="ECO:0000256" key="6">
    <source>
        <dbReference type="SAM" id="MobiDB-lite"/>
    </source>
</evidence>
<dbReference type="GO" id="GO:0006400">
    <property type="term" value="P:tRNA modification"/>
    <property type="evidence" value="ECO:0007669"/>
    <property type="project" value="InterPro"/>
</dbReference>
<dbReference type="HAMAP" id="MF_03043">
    <property type="entry name" value="QTRT2"/>
    <property type="match status" value="1"/>
</dbReference>
<dbReference type="InterPro" id="IPR036511">
    <property type="entry name" value="TGT-like_sf"/>
</dbReference>
<feature type="region of interest" description="Disordered" evidence="6">
    <location>
        <begin position="608"/>
        <end position="635"/>
    </location>
</feature>
<dbReference type="AlphaFoldDB" id="A0A250X8G5"/>